<sequence length="297" mass="33487">MEKKRCLFCDAIVPIQVKGDYDYYENCLCSPDGKYGMQQASYEAYHALSYQIKHEMFPIISAYIRELTDCGEQVELSIEDVELIRHSPRVPVTIEDKSTRLLQFFYRHAGAPGKAVVLHQLPKSFNLTYSPNLQELIYIIEKLKDEQMLERMGSTFKLTEAGWKAAEVSLGGKLLKPCCVLLPADEERRREWFDKVLPVIEQCGYLPQVAEKAAGEKRADTNLKLIAGSKLVIADLTDASPEVYMAGGYAFGLDIPVIWTVEQSAAGKLPVASEQIRPFSWNSSEELALILKQRLSV</sequence>
<dbReference type="AlphaFoldDB" id="A0A7X3FK74"/>
<evidence type="ECO:0000313" key="1">
    <source>
        <dbReference type="EMBL" id="MVP01137.1"/>
    </source>
</evidence>
<dbReference type="EMBL" id="RHLK01000010">
    <property type="protein sequence ID" value="MVP01137.1"/>
    <property type="molecule type" value="Genomic_DNA"/>
</dbReference>
<comment type="caution">
    <text evidence="1">The sequence shown here is derived from an EMBL/GenBank/DDBJ whole genome shotgun (WGS) entry which is preliminary data.</text>
</comment>
<evidence type="ECO:0000313" key="2">
    <source>
        <dbReference type="Proteomes" id="UP000490800"/>
    </source>
</evidence>
<name>A0A7X3FK74_9BACL</name>
<organism evidence="1 2">
    <name type="scientific">Paenibacillus lutrae</name>
    <dbReference type="NCBI Taxonomy" id="2078573"/>
    <lineage>
        <taxon>Bacteria</taxon>
        <taxon>Bacillati</taxon>
        <taxon>Bacillota</taxon>
        <taxon>Bacilli</taxon>
        <taxon>Bacillales</taxon>
        <taxon>Paenibacillaceae</taxon>
        <taxon>Paenibacillus</taxon>
    </lineage>
</organism>
<keyword evidence="2" id="KW-1185">Reference proteome</keyword>
<dbReference type="OrthoDB" id="284716at2"/>
<reference evidence="1 2" key="1">
    <citation type="journal article" date="2019" name="Microorganisms">
        <title>Paenibacillus lutrae sp. nov., A Chitinolytic Species Isolated from A River Otter in Castril Natural Park, Granada, Spain.</title>
        <authorList>
            <person name="Rodriguez M."/>
            <person name="Reina J.C."/>
            <person name="Bejar V."/>
            <person name="Llamas I."/>
        </authorList>
    </citation>
    <scope>NUCLEOTIDE SEQUENCE [LARGE SCALE GENOMIC DNA]</scope>
    <source>
        <strain evidence="1 2">N10</strain>
    </source>
</reference>
<proteinExistence type="predicted"/>
<protein>
    <submittedName>
        <fullName evidence="1">Uncharacterized protein</fullName>
    </submittedName>
</protein>
<gene>
    <name evidence="1" type="ORF">EDM21_16695</name>
</gene>
<accession>A0A7X3FK74</accession>
<dbReference type="RefSeq" id="WP_157337265.1">
    <property type="nucleotide sequence ID" value="NZ_RHLK01000010.1"/>
</dbReference>
<dbReference type="Proteomes" id="UP000490800">
    <property type="component" value="Unassembled WGS sequence"/>
</dbReference>